<feature type="domain" description="PAS" evidence="9">
    <location>
        <begin position="281"/>
        <end position="351"/>
    </location>
</feature>
<dbReference type="InterPro" id="IPR004358">
    <property type="entry name" value="Sig_transdc_His_kin-like_C"/>
</dbReference>
<dbReference type="PANTHER" id="PTHR43047">
    <property type="entry name" value="TWO-COMPONENT HISTIDINE PROTEIN KINASE"/>
    <property type="match status" value="1"/>
</dbReference>
<dbReference type="PROSITE" id="PS50112">
    <property type="entry name" value="PAS"/>
    <property type="match status" value="1"/>
</dbReference>
<dbReference type="PANTHER" id="PTHR43047:SF64">
    <property type="entry name" value="HISTIDINE KINASE CONTAINING CHEY-HOMOLOGOUS RECEIVER DOMAIN AND PAS DOMAIN-RELATED"/>
    <property type="match status" value="1"/>
</dbReference>
<dbReference type="NCBIfam" id="TIGR00229">
    <property type="entry name" value="sensory_box"/>
    <property type="match status" value="1"/>
</dbReference>
<dbReference type="Pfam" id="PF00072">
    <property type="entry name" value="Response_reg"/>
    <property type="match status" value="1"/>
</dbReference>
<dbReference type="Gene3D" id="1.10.287.130">
    <property type="match status" value="1"/>
</dbReference>
<dbReference type="CDD" id="cd00130">
    <property type="entry name" value="PAS"/>
    <property type="match status" value="1"/>
</dbReference>
<geneLocation type="plasmid" evidence="11 12">
    <name>unnamed1</name>
</geneLocation>
<dbReference type="Pfam" id="PF02518">
    <property type="entry name" value="HATPase_c"/>
    <property type="match status" value="1"/>
</dbReference>
<name>A0ABY7LUJ5_9BACT</name>
<dbReference type="InterPro" id="IPR000700">
    <property type="entry name" value="PAS-assoc_C"/>
</dbReference>
<dbReference type="CDD" id="cd17546">
    <property type="entry name" value="REC_hyHK_CKI1_RcsC-like"/>
    <property type="match status" value="1"/>
</dbReference>
<keyword evidence="11" id="KW-0547">Nucleotide-binding</keyword>
<dbReference type="SMART" id="SM00388">
    <property type="entry name" value="HisKA"/>
    <property type="match status" value="1"/>
</dbReference>
<dbReference type="Proteomes" id="UP001211005">
    <property type="component" value="Plasmid unnamed1"/>
</dbReference>
<keyword evidence="5" id="KW-0418">Kinase</keyword>
<dbReference type="SMART" id="SM00091">
    <property type="entry name" value="PAS"/>
    <property type="match status" value="2"/>
</dbReference>
<keyword evidence="3 6" id="KW-0597">Phosphoprotein</keyword>
<dbReference type="InterPro" id="IPR005467">
    <property type="entry name" value="His_kinase_dom"/>
</dbReference>
<dbReference type="RefSeq" id="WP_269562100.1">
    <property type="nucleotide sequence ID" value="NZ_CP114768.1"/>
</dbReference>
<evidence type="ECO:0000259" key="10">
    <source>
        <dbReference type="PROSITE" id="PS50113"/>
    </source>
</evidence>
<keyword evidence="11" id="KW-0614">Plasmid</keyword>
<dbReference type="CDD" id="cd00082">
    <property type="entry name" value="HisKA"/>
    <property type="match status" value="1"/>
</dbReference>
<dbReference type="InterPro" id="IPR000014">
    <property type="entry name" value="PAS"/>
</dbReference>
<dbReference type="GO" id="GO:0005524">
    <property type="term" value="F:ATP binding"/>
    <property type="evidence" value="ECO:0007669"/>
    <property type="project" value="UniProtKB-KW"/>
</dbReference>
<dbReference type="PROSITE" id="PS50110">
    <property type="entry name" value="RESPONSE_REGULATORY"/>
    <property type="match status" value="1"/>
</dbReference>
<dbReference type="SMART" id="SM00448">
    <property type="entry name" value="REC"/>
    <property type="match status" value="1"/>
</dbReference>
<keyword evidence="12" id="KW-1185">Reference proteome</keyword>
<dbReference type="Gene3D" id="3.30.450.20">
    <property type="entry name" value="PAS domain"/>
    <property type="match status" value="2"/>
</dbReference>
<evidence type="ECO:0000256" key="4">
    <source>
        <dbReference type="ARBA" id="ARBA00022679"/>
    </source>
</evidence>
<dbReference type="InterPro" id="IPR001789">
    <property type="entry name" value="Sig_transdc_resp-reg_receiver"/>
</dbReference>
<dbReference type="Pfam" id="PF08448">
    <property type="entry name" value="PAS_4"/>
    <property type="match status" value="2"/>
</dbReference>
<sequence>MKTAIFSTVPTGFGPPAPLTVEQRLQELTESLAAAQAANAALKLLAVELQALASQPDQNPNAIVRIGANQQQLYANAAARQLAQGLPRAEQVRVQRQLRAGAATALALGGAQQVEVRLGARTFTISVVPFPGEGYVNLYFTDITERESVRLQLQAQQQFVQQVFDTIPTLVFVRDEAQQLVFQNHAMQVMLQGSALARAEPVAPNSVLARELAAYAAVDREVLATGQEIATEEPHTLLDGTQRWYYTIKRPLHQPDGRVQVLGVSTDVTALRLAQQTLAQSEQQYRDLMHYGQTLFGTCDLQGRTLTANPALAKLLNEDATELIGRPMASHLPPEDQSFVAPYLTRIFAEGEDQGVLRVCPRGSLEIRYLLYHNYVVRPAGQDPYIASHAHDITERVLASKELKRAKQAADASVTARENFLANMSHEIRTPMNGVLGVANLLAKTVLTAEQTELLHIIRGSGQHLLAVLNDILDMAKIASGNLELNLESFNLCESVRLAVQPLALQAQAKGIRFEGTPLSATCPYPMVQADAHRLNQIMLNLVSNAIKFTPAGGLVQVKGELLAETADTLTVRFAITDTGVGMGPEVLSRIFESFTQAYADTARRFGGTGLGLSISRALVEQMGGELTAESAPGVGSTFAFRLTLAKATEAAPNAAFEEFDTGVLAGVRVLLVEDNDINRFVARRTMQAWGVVVVEAVEGASGVALFEQQPFDLVLMDIQMPGMNGLEAMALMRAQPATGQANIPMLALTANAFHGDHQQYRAAGMDDCLAKPFEEAELYAKLRKLLRR</sequence>
<dbReference type="SUPFAM" id="SSF47384">
    <property type="entry name" value="Homodimeric domain of signal transducing histidine kinase"/>
    <property type="match status" value="1"/>
</dbReference>
<protein>
    <recommendedName>
        <fullName evidence="2">histidine kinase</fullName>
        <ecNumber evidence="2">2.7.13.3</ecNumber>
    </recommendedName>
</protein>
<evidence type="ECO:0000256" key="1">
    <source>
        <dbReference type="ARBA" id="ARBA00000085"/>
    </source>
</evidence>
<comment type="catalytic activity">
    <reaction evidence="1">
        <text>ATP + protein L-histidine = ADP + protein N-phospho-L-histidine.</text>
        <dbReference type="EC" id="2.7.13.3"/>
    </reaction>
</comment>
<evidence type="ECO:0000259" key="7">
    <source>
        <dbReference type="PROSITE" id="PS50109"/>
    </source>
</evidence>
<evidence type="ECO:0000256" key="2">
    <source>
        <dbReference type="ARBA" id="ARBA00012438"/>
    </source>
</evidence>
<dbReference type="EMBL" id="CP114768">
    <property type="protein sequence ID" value="WBA44068.1"/>
    <property type="molecule type" value="Genomic_DNA"/>
</dbReference>
<evidence type="ECO:0000259" key="9">
    <source>
        <dbReference type="PROSITE" id="PS50112"/>
    </source>
</evidence>
<dbReference type="CDD" id="cd16922">
    <property type="entry name" value="HATPase_EvgS-ArcB-TorS-like"/>
    <property type="match status" value="1"/>
</dbReference>
<feature type="domain" description="PAC" evidence="10">
    <location>
        <begin position="225"/>
        <end position="280"/>
    </location>
</feature>
<evidence type="ECO:0000256" key="6">
    <source>
        <dbReference type="PROSITE-ProRule" id="PRU00169"/>
    </source>
</evidence>
<feature type="domain" description="Histidine kinase" evidence="7">
    <location>
        <begin position="423"/>
        <end position="647"/>
    </location>
</feature>
<dbReference type="Pfam" id="PF00512">
    <property type="entry name" value="HisKA"/>
    <property type="match status" value="1"/>
</dbReference>
<dbReference type="PRINTS" id="PR00344">
    <property type="entry name" value="BCTRLSENSOR"/>
</dbReference>
<dbReference type="SUPFAM" id="SSF55874">
    <property type="entry name" value="ATPase domain of HSP90 chaperone/DNA topoisomerase II/histidine kinase"/>
    <property type="match status" value="1"/>
</dbReference>
<dbReference type="InterPro" id="IPR036890">
    <property type="entry name" value="HATPase_C_sf"/>
</dbReference>
<dbReference type="InterPro" id="IPR003661">
    <property type="entry name" value="HisK_dim/P_dom"/>
</dbReference>
<feature type="domain" description="Response regulatory" evidence="8">
    <location>
        <begin position="669"/>
        <end position="787"/>
    </location>
</feature>
<dbReference type="Gene3D" id="3.30.565.10">
    <property type="entry name" value="Histidine kinase-like ATPase, C-terminal domain"/>
    <property type="match status" value="1"/>
</dbReference>
<evidence type="ECO:0000313" key="11">
    <source>
        <dbReference type="EMBL" id="WBA44068.1"/>
    </source>
</evidence>
<gene>
    <name evidence="11" type="ORF">O3303_19445</name>
</gene>
<keyword evidence="11" id="KW-0067">ATP-binding</keyword>
<evidence type="ECO:0000259" key="8">
    <source>
        <dbReference type="PROSITE" id="PS50110"/>
    </source>
</evidence>
<dbReference type="InterPro" id="IPR013656">
    <property type="entry name" value="PAS_4"/>
</dbReference>
<feature type="modified residue" description="4-aspartylphosphate" evidence="6">
    <location>
        <position position="718"/>
    </location>
</feature>
<dbReference type="EC" id="2.7.13.3" evidence="2"/>
<evidence type="ECO:0000256" key="5">
    <source>
        <dbReference type="ARBA" id="ARBA00022777"/>
    </source>
</evidence>
<evidence type="ECO:0000313" key="12">
    <source>
        <dbReference type="Proteomes" id="UP001211005"/>
    </source>
</evidence>
<dbReference type="InterPro" id="IPR011006">
    <property type="entry name" value="CheY-like_superfamily"/>
</dbReference>
<dbReference type="InterPro" id="IPR003594">
    <property type="entry name" value="HATPase_dom"/>
</dbReference>
<keyword evidence="4" id="KW-0808">Transferase</keyword>
<dbReference type="Gene3D" id="3.40.50.2300">
    <property type="match status" value="1"/>
</dbReference>
<dbReference type="InterPro" id="IPR035965">
    <property type="entry name" value="PAS-like_dom_sf"/>
</dbReference>
<organism evidence="11 12">
    <name type="scientific">Hymenobacter canadensis</name>
    <dbReference type="NCBI Taxonomy" id="2999067"/>
    <lineage>
        <taxon>Bacteria</taxon>
        <taxon>Pseudomonadati</taxon>
        <taxon>Bacteroidota</taxon>
        <taxon>Cytophagia</taxon>
        <taxon>Cytophagales</taxon>
        <taxon>Hymenobacteraceae</taxon>
        <taxon>Hymenobacter</taxon>
    </lineage>
</organism>
<evidence type="ECO:0000256" key="3">
    <source>
        <dbReference type="ARBA" id="ARBA00022553"/>
    </source>
</evidence>
<dbReference type="SUPFAM" id="SSF52172">
    <property type="entry name" value="CheY-like"/>
    <property type="match status" value="1"/>
</dbReference>
<accession>A0ABY7LUJ5</accession>
<reference evidence="11 12" key="1">
    <citation type="submission" date="2022-12" db="EMBL/GenBank/DDBJ databases">
        <title>Hymenobacter canadensis sp. nov. isolated from lake water of the Cambridge Bay, Canada.</title>
        <authorList>
            <person name="Kim W.H."/>
            <person name="Lee Y.M."/>
        </authorList>
    </citation>
    <scope>NUCLEOTIDE SEQUENCE [LARGE SCALE GENOMIC DNA]</scope>
    <source>
        <strain evidence="11 12">PAMC 29467</strain>
        <plasmid evidence="11 12">unnamed1</plasmid>
    </source>
</reference>
<dbReference type="SUPFAM" id="SSF55785">
    <property type="entry name" value="PYP-like sensor domain (PAS domain)"/>
    <property type="match status" value="2"/>
</dbReference>
<proteinExistence type="predicted"/>
<dbReference type="SMART" id="SM00387">
    <property type="entry name" value="HATPase_c"/>
    <property type="match status" value="1"/>
</dbReference>
<dbReference type="PROSITE" id="PS50113">
    <property type="entry name" value="PAC"/>
    <property type="match status" value="1"/>
</dbReference>
<dbReference type="PROSITE" id="PS50109">
    <property type="entry name" value="HIS_KIN"/>
    <property type="match status" value="1"/>
</dbReference>
<dbReference type="InterPro" id="IPR036097">
    <property type="entry name" value="HisK_dim/P_sf"/>
</dbReference>